<sequence>MGGEDEDSEITNLEQELKSSRARTDALENENKELKQEIAHLKAQIVSLRAQNHERKSILWKKFQSSIDSNNGDGSSPEKLVIHVKVPEQNAADEKLFPMSDSPESEDKKEWPARIPKPPPRPTIASPLLAEKNASKMLQTPAQPPPPPPLPSKQLIGSKAVRRMPEVMEFYRSLTRRKDACTEKKTNPTKTATIAKSRNMIGEIENRSTYLMAIKSDVETQGEFINYLAREVEAASFSAISDVETFVKWLDEELSILVDERAVLKHFPQWPERKADALREAAFNYRDMKNLENEVSTFEDNLKQPLAHALRKIQAFQDRLEQNVDNIERIRESTSRRYRDLQIPWEWMQDTGMIGQLKLSSMRLATAYMKRIAKELKSNECKQEEDLMLQGARFAFRGHQFAGGFNTQAMQAFEQLRKLSSNCHKQHNSTNTSQTS</sequence>
<evidence type="ECO:0000313" key="4">
    <source>
        <dbReference type="EMBL" id="KAK6927103.1"/>
    </source>
</evidence>
<evidence type="ECO:0000313" key="5">
    <source>
        <dbReference type="Proteomes" id="UP001370490"/>
    </source>
</evidence>
<dbReference type="Proteomes" id="UP001370490">
    <property type="component" value="Unassembled WGS sequence"/>
</dbReference>
<name>A0AAN8VGC0_9MAGN</name>
<evidence type="ECO:0000256" key="2">
    <source>
        <dbReference type="SAM" id="Coils"/>
    </source>
</evidence>
<dbReference type="GO" id="GO:0055028">
    <property type="term" value="C:cortical microtubule"/>
    <property type="evidence" value="ECO:0007669"/>
    <property type="project" value="TreeGrafter"/>
</dbReference>
<accession>A0AAN8VGC0</accession>
<dbReference type="EMBL" id="JBAMMX010000015">
    <property type="protein sequence ID" value="KAK6927103.1"/>
    <property type="molecule type" value="Genomic_DNA"/>
</dbReference>
<feature type="region of interest" description="Disordered" evidence="3">
    <location>
        <begin position="96"/>
        <end position="126"/>
    </location>
</feature>
<feature type="region of interest" description="Disordered" evidence="3">
    <location>
        <begin position="1"/>
        <end position="26"/>
    </location>
</feature>
<organism evidence="4 5">
    <name type="scientific">Dillenia turbinata</name>
    <dbReference type="NCBI Taxonomy" id="194707"/>
    <lineage>
        <taxon>Eukaryota</taxon>
        <taxon>Viridiplantae</taxon>
        <taxon>Streptophyta</taxon>
        <taxon>Embryophyta</taxon>
        <taxon>Tracheophyta</taxon>
        <taxon>Spermatophyta</taxon>
        <taxon>Magnoliopsida</taxon>
        <taxon>eudicotyledons</taxon>
        <taxon>Gunneridae</taxon>
        <taxon>Pentapetalae</taxon>
        <taxon>Dilleniales</taxon>
        <taxon>Dilleniaceae</taxon>
        <taxon>Dillenia</taxon>
    </lineage>
</organism>
<dbReference type="PANTHER" id="PTHR31342:SF48">
    <property type="entry name" value="CHUP1-LIKE PROTEIN"/>
    <property type="match status" value="1"/>
</dbReference>
<feature type="coiled-coil region" evidence="2">
    <location>
        <begin position="274"/>
        <end position="337"/>
    </location>
</feature>
<evidence type="ECO:0008006" key="6">
    <source>
        <dbReference type="Google" id="ProtNLM"/>
    </source>
</evidence>
<gene>
    <name evidence="4" type="ORF">RJ641_008822</name>
</gene>
<reference evidence="4 5" key="1">
    <citation type="submission" date="2023-12" db="EMBL/GenBank/DDBJ databases">
        <title>A high-quality genome assembly for Dillenia turbinata (Dilleniales).</title>
        <authorList>
            <person name="Chanderbali A."/>
        </authorList>
    </citation>
    <scope>NUCLEOTIDE SEQUENCE [LARGE SCALE GENOMIC DNA]</scope>
    <source>
        <strain evidence="4">LSX21</strain>
        <tissue evidence="4">Leaf</tissue>
    </source>
</reference>
<keyword evidence="5" id="KW-1185">Reference proteome</keyword>
<protein>
    <recommendedName>
        <fullName evidence="6">Protein CHUP1, chloroplastic</fullName>
    </recommendedName>
</protein>
<feature type="compositionally biased region" description="Basic and acidic residues" evidence="3">
    <location>
        <begin position="15"/>
        <end position="26"/>
    </location>
</feature>
<comment type="caution">
    <text evidence="4">The sequence shown here is derived from an EMBL/GenBank/DDBJ whole genome shotgun (WGS) entry which is preliminary data.</text>
</comment>
<dbReference type="PANTHER" id="PTHR31342">
    <property type="entry name" value="PROTEIN CHUP1, CHLOROPLASTIC"/>
    <property type="match status" value="1"/>
</dbReference>
<proteinExistence type="predicted"/>
<dbReference type="InterPro" id="IPR040265">
    <property type="entry name" value="CHUP1/IPGA1-like"/>
</dbReference>
<evidence type="ECO:0000256" key="1">
    <source>
        <dbReference type="ARBA" id="ARBA00023054"/>
    </source>
</evidence>
<dbReference type="GO" id="GO:0072699">
    <property type="term" value="P:protein localization to cortical microtubule cytoskeleton"/>
    <property type="evidence" value="ECO:0007669"/>
    <property type="project" value="TreeGrafter"/>
</dbReference>
<dbReference type="AlphaFoldDB" id="A0AAN8VGC0"/>
<evidence type="ECO:0000256" key="3">
    <source>
        <dbReference type="SAM" id="MobiDB-lite"/>
    </source>
</evidence>
<keyword evidence="1 2" id="KW-0175">Coiled coil</keyword>